<evidence type="ECO:0000313" key="2">
    <source>
        <dbReference type="Proteomes" id="UP000019146"/>
    </source>
</evidence>
<dbReference type="EMBL" id="CP012746">
    <property type="protein sequence ID" value="ALL65877.1"/>
    <property type="molecule type" value="Genomic_DNA"/>
</dbReference>
<sequence>MFVRSRVDMLSTRDVFICVSRFLGTLSFPHRFPLRAMLHGAAYRAHGLLICKA</sequence>
<dbReference type="KEGG" id="bcai:K788_00028340"/>
<dbReference type="AlphaFoldDB" id="A0A0N7JUA6"/>
<protein>
    <submittedName>
        <fullName evidence="1">Uncharacterized protein</fullName>
    </submittedName>
</protein>
<evidence type="ECO:0000313" key="1">
    <source>
        <dbReference type="EMBL" id="ALL65877.1"/>
    </source>
</evidence>
<gene>
    <name evidence="1" type="ORF">K788_00028340</name>
</gene>
<dbReference type="Proteomes" id="UP000019146">
    <property type="component" value="Chromosome 1"/>
</dbReference>
<proteinExistence type="predicted"/>
<accession>A0A0N7JUA6</accession>
<reference evidence="1 2" key="1">
    <citation type="journal article" date="2014" name="Genome Announc.">
        <title>Draft Genome Sequence of the Haloacid-Degrading Burkholderia caribensis Strain MBA4.</title>
        <authorList>
            <person name="Pan Y."/>
            <person name="Kong K.F."/>
            <person name="Tsang J.S."/>
        </authorList>
    </citation>
    <scope>NUCLEOTIDE SEQUENCE [LARGE SCALE GENOMIC DNA]</scope>
    <source>
        <strain evidence="1 2">MBA4</strain>
    </source>
</reference>
<organism evidence="1 2">
    <name type="scientific">Paraburkholderia caribensis MBA4</name>
    <dbReference type="NCBI Taxonomy" id="1323664"/>
    <lineage>
        <taxon>Bacteria</taxon>
        <taxon>Pseudomonadati</taxon>
        <taxon>Pseudomonadota</taxon>
        <taxon>Betaproteobacteria</taxon>
        <taxon>Burkholderiales</taxon>
        <taxon>Burkholderiaceae</taxon>
        <taxon>Paraburkholderia</taxon>
    </lineage>
</organism>
<name>A0A0N7JUA6_9BURK</name>